<sequence length="105" mass="11627">MCEAAGPDGGSRATSARRPGQGLCTEAVDKTIDGRILYGKDLQRMTTLSTRESVFTVERRIAPPSNCSRLARIVQGRARAAHRCAVRGRSRSRTLNDVSRRKKLW</sequence>
<gene>
    <name evidence="2" type="ORF">BIW11_03278</name>
</gene>
<dbReference type="EMBL" id="MNPL01006580">
    <property type="protein sequence ID" value="OQR75299.1"/>
    <property type="molecule type" value="Genomic_DNA"/>
</dbReference>
<dbReference type="AlphaFoldDB" id="A0A1V9XP59"/>
<protein>
    <submittedName>
        <fullName evidence="2">Uncharacterized protein</fullName>
    </submittedName>
</protein>
<reference evidence="2 3" key="1">
    <citation type="journal article" date="2017" name="Gigascience">
        <title>Draft genome of the honey bee ectoparasitic mite, Tropilaelaps mercedesae, is shaped by the parasitic life history.</title>
        <authorList>
            <person name="Dong X."/>
            <person name="Armstrong S.D."/>
            <person name="Xia D."/>
            <person name="Makepeace B.L."/>
            <person name="Darby A.C."/>
            <person name="Kadowaki T."/>
        </authorList>
    </citation>
    <scope>NUCLEOTIDE SEQUENCE [LARGE SCALE GENOMIC DNA]</scope>
    <source>
        <strain evidence="2">Wuxi-XJTLU</strain>
    </source>
</reference>
<dbReference type="InParanoid" id="A0A1V9XP59"/>
<dbReference type="Proteomes" id="UP000192247">
    <property type="component" value="Unassembled WGS sequence"/>
</dbReference>
<evidence type="ECO:0000256" key="1">
    <source>
        <dbReference type="SAM" id="MobiDB-lite"/>
    </source>
</evidence>
<name>A0A1V9XP59_9ACAR</name>
<accession>A0A1V9XP59</accession>
<comment type="caution">
    <text evidence="2">The sequence shown here is derived from an EMBL/GenBank/DDBJ whole genome shotgun (WGS) entry which is preliminary data.</text>
</comment>
<evidence type="ECO:0000313" key="2">
    <source>
        <dbReference type="EMBL" id="OQR75299.1"/>
    </source>
</evidence>
<organism evidence="2 3">
    <name type="scientific">Tropilaelaps mercedesae</name>
    <dbReference type="NCBI Taxonomy" id="418985"/>
    <lineage>
        <taxon>Eukaryota</taxon>
        <taxon>Metazoa</taxon>
        <taxon>Ecdysozoa</taxon>
        <taxon>Arthropoda</taxon>
        <taxon>Chelicerata</taxon>
        <taxon>Arachnida</taxon>
        <taxon>Acari</taxon>
        <taxon>Parasitiformes</taxon>
        <taxon>Mesostigmata</taxon>
        <taxon>Gamasina</taxon>
        <taxon>Dermanyssoidea</taxon>
        <taxon>Laelapidae</taxon>
        <taxon>Tropilaelaps</taxon>
    </lineage>
</organism>
<proteinExistence type="predicted"/>
<feature type="region of interest" description="Disordered" evidence="1">
    <location>
        <begin position="1"/>
        <end position="21"/>
    </location>
</feature>
<evidence type="ECO:0000313" key="3">
    <source>
        <dbReference type="Proteomes" id="UP000192247"/>
    </source>
</evidence>
<keyword evidence="3" id="KW-1185">Reference proteome</keyword>